<evidence type="ECO:0000259" key="3">
    <source>
        <dbReference type="Pfam" id="PF25231"/>
    </source>
</evidence>
<feature type="compositionally biased region" description="Gly residues" evidence="1">
    <location>
        <begin position="73"/>
        <end position="113"/>
    </location>
</feature>
<feature type="transmembrane region" description="Helical" evidence="2">
    <location>
        <begin position="243"/>
        <end position="265"/>
    </location>
</feature>
<keyword evidence="2" id="KW-0472">Membrane</keyword>
<feature type="transmembrane region" description="Helical" evidence="2">
    <location>
        <begin position="433"/>
        <end position="456"/>
    </location>
</feature>
<feature type="compositionally biased region" description="Low complexity" evidence="1">
    <location>
        <begin position="114"/>
        <end position="127"/>
    </location>
</feature>
<keyword evidence="5" id="KW-1185">Reference proteome</keyword>
<evidence type="ECO:0000256" key="1">
    <source>
        <dbReference type="SAM" id="MobiDB-lite"/>
    </source>
</evidence>
<organism evidence="4 5">
    <name type="scientific">Paraoerskovia sediminicola</name>
    <dbReference type="NCBI Taxonomy" id="1138587"/>
    <lineage>
        <taxon>Bacteria</taxon>
        <taxon>Bacillati</taxon>
        <taxon>Actinomycetota</taxon>
        <taxon>Actinomycetes</taxon>
        <taxon>Micrococcales</taxon>
        <taxon>Cellulomonadaceae</taxon>
        <taxon>Paraoerskovia</taxon>
    </lineage>
</organism>
<evidence type="ECO:0000313" key="4">
    <source>
        <dbReference type="EMBL" id="BDZ42905.1"/>
    </source>
</evidence>
<proteinExistence type="predicted"/>
<feature type="transmembrane region" description="Helical" evidence="2">
    <location>
        <begin position="387"/>
        <end position="413"/>
    </location>
</feature>
<evidence type="ECO:0000313" key="5">
    <source>
        <dbReference type="Proteomes" id="UP001321475"/>
    </source>
</evidence>
<keyword evidence="2" id="KW-0812">Transmembrane</keyword>
<feature type="compositionally biased region" description="Gly residues" evidence="1">
    <location>
        <begin position="128"/>
        <end position="152"/>
    </location>
</feature>
<dbReference type="InterPro" id="IPR057169">
    <property type="entry name" value="DUF7847"/>
</dbReference>
<dbReference type="RefSeq" id="WP_286217290.1">
    <property type="nucleotide sequence ID" value="NZ_AP027729.1"/>
</dbReference>
<evidence type="ECO:0000256" key="2">
    <source>
        <dbReference type="SAM" id="Phobius"/>
    </source>
</evidence>
<sequence length="480" mass="49264">MTTPDPSTEPVRQSPPRPAAPSGSAAAPAPASAPDPGTAGPPPSGWGEAPTAPPGYGTPQRHQGDGRPQNGGQQYGGQQYGGPAYGGQQYGGQQQGPAYGGQQYGGPGYGGSQQYGSQQYGGQQQGPTYGGQQSGGQQQGPTYGGQQYGGQQYGPAAPPPGMAPIADKPGIVPLRPLRLGEIFDGAFGAVRSNPRVMLGVPAIVLVACTAVSVVLSMLLVGVLSSLGADLTAELGDAGMGSGFFTGIMTLWVQAVVVQVLALPIINGLLSGAVGDAVVGRRPTLAQVWSAKKGRLARLVGYSALLLLVTFAAMSLAAAAVLVLVLVAVDGGLSVAATVVLCLTILAAVVVGALWLQTKLILAPPALVLERQGVWRSVARSWRLTRGVFWRVLGTWLLATILVGIISGIVTYPFSIVATLFAEGSAFAFTSLTLLGSIVAGMITTLFMATIVALLYVDVRMRREGLDIELAAAARRDAQRR</sequence>
<feature type="region of interest" description="Disordered" evidence="1">
    <location>
        <begin position="1"/>
        <end position="168"/>
    </location>
</feature>
<keyword evidence="2" id="KW-1133">Transmembrane helix</keyword>
<reference evidence="5" key="1">
    <citation type="journal article" date="2019" name="Int. J. Syst. Evol. Microbiol.">
        <title>The Global Catalogue of Microorganisms (GCM) 10K type strain sequencing project: providing services to taxonomists for standard genome sequencing and annotation.</title>
        <authorList>
            <consortium name="The Broad Institute Genomics Platform"/>
            <consortium name="The Broad Institute Genome Sequencing Center for Infectious Disease"/>
            <person name="Wu L."/>
            <person name="Ma J."/>
        </authorList>
    </citation>
    <scope>NUCLEOTIDE SEQUENCE [LARGE SCALE GENOMIC DNA]</scope>
    <source>
        <strain evidence="5">NBRC 108565</strain>
    </source>
</reference>
<feature type="transmembrane region" description="Helical" evidence="2">
    <location>
        <begin position="196"/>
        <end position="223"/>
    </location>
</feature>
<dbReference type="EMBL" id="AP027729">
    <property type="protein sequence ID" value="BDZ42905.1"/>
    <property type="molecule type" value="Genomic_DNA"/>
</dbReference>
<gene>
    <name evidence="4" type="ORF">GCM10025865_22040</name>
</gene>
<accession>A0ABM8G492</accession>
<protein>
    <recommendedName>
        <fullName evidence="3">DUF7847 domain-containing protein</fullName>
    </recommendedName>
</protein>
<dbReference type="Proteomes" id="UP001321475">
    <property type="component" value="Chromosome"/>
</dbReference>
<feature type="transmembrane region" description="Helical" evidence="2">
    <location>
        <begin position="298"/>
        <end position="328"/>
    </location>
</feature>
<name>A0ABM8G492_9CELL</name>
<dbReference type="Pfam" id="PF25231">
    <property type="entry name" value="DUF7847"/>
    <property type="match status" value="1"/>
</dbReference>
<feature type="domain" description="DUF7847" evidence="3">
    <location>
        <begin position="178"/>
        <end position="457"/>
    </location>
</feature>
<feature type="transmembrane region" description="Helical" evidence="2">
    <location>
        <begin position="334"/>
        <end position="355"/>
    </location>
</feature>
<feature type="compositionally biased region" description="Low complexity" evidence="1">
    <location>
        <begin position="20"/>
        <end position="38"/>
    </location>
</feature>